<evidence type="ECO:0000256" key="10">
    <source>
        <dbReference type="SAM" id="SignalP"/>
    </source>
</evidence>
<proteinExistence type="predicted"/>
<keyword evidence="8" id="KW-0479">Metal-binding</keyword>
<dbReference type="GO" id="GO:0046872">
    <property type="term" value="F:metal ion binding"/>
    <property type="evidence" value="ECO:0007669"/>
    <property type="project" value="UniProtKB-KW"/>
</dbReference>
<evidence type="ECO:0000256" key="9">
    <source>
        <dbReference type="SAM" id="MobiDB-lite"/>
    </source>
</evidence>
<evidence type="ECO:0000256" key="5">
    <source>
        <dbReference type="ARBA" id="ARBA00022729"/>
    </source>
</evidence>
<dbReference type="InterPro" id="IPR037120">
    <property type="entry name" value="Haem_peroxidase_sf_animal"/>
</dbReference>
<evidence type="ECO:0000256" key="8">
    <source>
        <dbReference type="PIRSR" id="PIRSR619791-2"/>
    </source>
</evidence>
<dbReference type="GO" id="GO:0004601">
    <property type="term" value="F:peroxidase activity"/>
    <property type="evidence" value="ECO:0007669"/>
    <property type="project" value="UniProtKB-KW"/>
</dbReference>
<evidence type="ECO:0008006" key="13">
    <source>
        <dbReference type="Google" id="ProtNLM"/>
    </source>
</evidence>
<dbReference type="FunFam" id="1.10.640.10:FF:000003">
    <property type="entry name" value="chorion peroxidase"/>
    <property type="match status" value="1"/>
</dbReference>
<keyword evidence="7 8" id="KW-0408">Iron</keyword>
<dbReference type="Proteomes" id="UP001154078">
    <property type="component" value="Chromosome 9"/>
</dbReference>
<dbReference type="PRINTS" id="PR00457">
    <property type="entry name" value="ANPEROXIDASE"/>
</dbReference>
<dbReference type="PANTHER" id="PTHR11475:SF109">
    <property type="entry name" value="CHORION PEROXIDASE-LIKE PROTEIN"/>
    <property type="match status" value="1"/>
</dbReference>
<feature type="compositionally biased region" description="Basic and acidic residues" evidence="9">
    <location>
        <begin position="790"/>
        <end position="807"/>
    </location>
</feature>
<keyword evidence="6" id="KW-0560">Oxidoreductase</keyword>
<dbReference type="EMBL" id="OV121140">
    <property type="protein sequence ID" value="CAH0564611.1"/>
    <property type="molecule type" value="Genomic_DNA"/>
</dbReference>
<accession>A0A9P0BMD5</accession>
<dbReference type="GO" id="GO:0022412">
    <property type="term" value="P:cellular process involved in reproduction in multicellular organism"/>
    <property type="evidence" value="ECO:0007669"/>
    <property type="project" value="UniProtKB-ARBA"/>
</dbReference>
<feature type="signal peptide" evidence="10">
    <location>
        <begin position="1"/>
        <end position="22"/>
    </location>
</feature>
<comment type="subcellular location">
    <subcellularLocation>
        <location evidence="1">Secreted</location>
    </subcellularLocation>
</comment>
<dbReference type="InterPro" id="IPR010255">
    <property type="entry name" value="Haem_peroxidase_sf"/>
</dbReference>
<evidence type="ECO:0000256" key="3">
    <source>
        <dbReference type="ARBA" id="ARBA00022559"/>
    </source>
</evidence>
<sequence length="1257" mass="145015">MRFFHPIWTILLLATAMTLGTAKNDKTIDDTLKTKDNNTTESHYRKKIDDFNTTITNIKKESSNNYDAIKINQHVNENKRTIDDDSDLRSAMNSKQRELDEAVLYGIKSMQDLYEKKELMWYKMGLTLEKNHPASFVAKFGAPNERALKLSRFGYAALEATVKIAETYPNNVGRENGFPEAVQSRLLLDECPLKGTPRCSQATRRYRTADGTCNNLRKPWRGSAMLPLQRFMPPVYEDGIQSIRRSVFNSRRLPSPRSISTRVHRDKNQEIQSVTLLFMQWGQFIDHDITSTVKSRSFNGSIPRCCDQGGRGFLPPELMHPACLPIEVSSEDWFYSHFGIRCLEFLRSAPSTRIDCDLGWREQINQVTPFIDTSTIYGSDIETSDSMRTFRNGKLIYGRPRQGPLNPPDPPGGEICRSGAISSDCFRTGDGRSDEQPALTALHTVWVRYHNKIANVLGKLNLHWSDEKTYQETRKIVYSVVQHITYREFLPIVVGQDVMELFELNLVRKGYYNGYDDRVNPQIANAFSAAAFRFGHSMVQNTYVRADSDHRPIFNNVSLHLDPENSENIWRSGSVDRLILGLVNQPSQRRDEFVCEELTNHLFQFSDTPFGMDLAAINIQRGRDHGLPPYTSWREPCGLSPIKSWDDLKDIIPKETLARLQSLYDDIDDIDLFTGGLAEKPLRGGVVGPTFACIIAQQFLLLRKGDKFWYENGNFESSFTPAQLQQVRHVTLAQVLCQTMDSIETIQPFAFLSHDNFRNIRLPCDSPSINTFDLSPWSEIDFKDSNANHRREGVVEARAKSTKDCDKKRTKRRKTQPNKTRPTSNSIRRSTTASSVNKRTTTRRIRTTERPLKIPIVNVTTNTVQLETKDRRPIYSQPLQYYDEVDKTRVTYLFGLATKTTPAPVKAEKPLELNIKIQYYLPTTTTTKKPTKRKRTKRPNVVDHVSYPIFVQQTRPSDYYNTQTTARPNDYYQRPQIFTNNDYQHNYNDDHYNRPIDRPNVNVYVSTEKPYAIRPNTYYDSFNYGHTTKKTYKPYNNDLYVYDYTTQRNPYNNKPSYVQGGYNRGDPEISDVYSQLYNDGQTNPNIPMKPTFGQFTTDDKPNKGHIHKLDNHHNFHPLGTVQKLDDKLDFKTRFVYNQQNDDDDGRFIKISSVKSDQIVTNTKQTYLHTVQSRDDEVDLLDVNDTDTAMINNKRNGLRLVEIDVQPDEIRNEQWLIYNATDETMPLVTLPDINTDISCSKEVPKPMTLHKRKSRQYG</sequence>
<gene>
    <name evidence="11" type="ORF">MELIAE_LOCUS13120</name>
</gene>
<dbReference type="GO" id="GO:0006979">
    <property type="term" value="P:response to oxidative stress"/>
    <property type="evidence" value="ECO:0007669"/>
    <property type="project" value="InterPro"/>
</dbReference>
<keyword evidence="2" id="KW-0964">Secreted</keyword>
<feature type="compositionally biased region" description="Polar residues" evidence="9">
    <location>
        <begin position="824"/>
        <end position="838"/>
    </location>
</feature>
<evidence type="ECO:0000256" key="1">
    <source>
        <dbReference type="ARBA" id="ARBA00004613"/>
    </source>
</evidence>
<keyword evidence="4 8" id="KW-0349">Heme</keyword>
<dbReference type="SUPFAM" id="SSF48113">
    <property type="entry name" value="Heme-dependent peroxidases"/>
    <property type="match status" value="1"/>
</dbReference>
<evidence type="ECO:0000313" key="12">
    <source>
        <dbReference type="Proteomes" id="UP001154078"/>
    </source>
</evidence>
<dbReference type="CDD" id="cd09823">
    <property type="entry name" value="peroxinectin_like"/>
    <property type="match status" value="1"/>
</dbReference>
<dbReference type="OrthoDB" id="823504at2759"/>
<evidence type="ECO:0000256" key="4">
    <source>
        <dbReference type="ARBA" id="ARBA00022617"/>
    </source>
</evidence>
<dbReference type="InterPro" id="IPR019791">
    <property type="entry name" value="Haem_peroxidase_animal"/>
</dbReference>
<keyword evidence="5 10" id="KW-0732">Signal</keyword>
<keyword evidence="12" id="KW-1185">Reference proteome</keyword>
<reference evidence="11" key="1">
    <citation type="submission" date="2021-12" db="EMBL/GenBank/DDBJ databases">
        <authorList>
            <person name="King R."/>
        </authorList>
    </citation>
    <scope>NUCLEOTIDE SEQUENCE</scope>
</reference>
<name>A0A9P0BMD5_BRAAE</name>
<dbReference type="GO" id="GO:0020037">
    <property type="term" value="F:heme binding"/>
    <property type="evidence" value="ECO:0007669"/>
    <property type="project" value="InterPro"/>
</dbReference>
<evidence type="ECO:0000256" key="7">
    <source>
        <dbReference type="ARBA" id="ARBA00023004"/>
    </source>
</evidence>
<feature type="binding site" description="axial binding residue" evidence="8">
    <location>
        <position position="536"/>
    </location>
    <ligand>
        <name>heme b</name>
        <dbReference type="ChEBI" id="CHEBI:60344"/>
    </ligand>
    <ligandPart>
        <name>Fe</name>
        <dbReference type="ChEBI" id="CHEBI:18248"/>
    </ligandPart>
</feature>
<evidence type="ECO:0000256" key="6">
    <source>
        <dbReference type="ARBA" id="ARBA00023002"/>
    </source>
</evidence>
<dbReference type="AlphaFoldDB" id="A0A9P0BMD5"/>
<protein>
    <recommendedName>
        <fullName evidence="13">Chorion peroxidase</fullName>
    </recommendedName>
</protein>
<organism evidence="11 12">
    <name type="scientific">Brassicogethes aeneus</name>
    <name type="common">Rape pollen beetle</name>
    <name type="synonym">Meligethes aeneus</name>
    <dbReference type="NCBI Taxonomy" id="1431903"/>
    <lineage>
        <taxon>Eukaryota</taxon>
        <taxon>Metazoa</taxon>
        <taxon>Ecdysozoa</taxon>
        <taxon>Arthropoda</taxon>
        <taxon>Hexapoda</taxon>
        <taxon>Insecta</taxon>
        <taxon>Pterygota</taxon>
        <taxon>Neoptera</taxon>
        <taxon>Endopterygota</taxon>
        <taxon>Coleoptera</taxon>
        <taxon>Polyphaga</taxon>
        <taxon>Cucujiformia</taxon>
        <taxon>Nitidulidae</taxon>
        <taxon>Meligethinae</taxon>
        <taxon>Brassicogethes</taxon>
    </lineage>
</organism>
<dbReference type="PROSITE" id="PS50292">
    <property type="entry name" value="PEROXIDASE_3"/>
    <property type="match status" value="1"/>
</dbReference>
<dbReference type="PANTHER" id="PTHR11475">
    <property type="entry name" value="OXIDASE/PEROXIDASE"/>
    <property type="match status" value="1"/>
</dbReference>
<dbReference type="Pfam" id="PF03098">
    <property type="entry name" value="An_peroxidase"/>
    <property type="match status" value="1"/>
</dbReference>
<evidence type="ECO:0000256" key="2">
    <source>
        <dbReference type="ARBA" id="ARBA00022525"/>
    </source>
</evidence>
<dbReference type="GO" id="GO:0005576">
    <property type="term" value="C:extracellular region"/>
    <property type="evidence" value="ECO:0007669"/>
    <property type="project" value="UniProtKB-SubCell"/>
</dbReference>
<evidence type="ECO:0000313" key="11">
    <source>
        <dbReference type="EMBL" id="CAH0564611.1"/>
    </source>
</evidence>
<keyword evidence="3" id="KW-0575">Peroxidase</keyword>
<dbReference type="Gene3D" id="1.10.640.10">
    <property type="entry name" value="Haem peroxidase domain superfamily, animal type"/>
    <property type="match status" value="1"/>
</dbReference>
<feature type="region of interest" description="Disordered" evidence="9">
    <location>
        <begin position="790"/>
        <end position="843"/>
    </location>
</feature>
<feature type="chain" id="PRO_5040269432" description="Chorion peroxidase" evidence="10">
    <location>
        <begin position="23"/>
        <end position="1257"/>
    </location>
</feature>